<dbReference type="EMBL" id="JAABOE010000046">
    <property type="protein sequence ID" value="KAF3177008.1"/>
    <property type="molecule type" value="Genomic_DNA"/>
</dbReference>
<evidence type="ECO:0000313" key="2">
    <source>
        <dbReference type="EMBL" id="KAF3177008.1"/>
    </source>
</evidence>
<gene>
    <name evidence="2" type="ORF">TWF788_007855</name>
</gene>
<protein>
    <submittedName>
        <fullName evidence="2">Uncharacterized protein</fullName>
    </submittedName>
</protein>
<evidence type="ECO:0000256" key="1">
    <source>
        <dbReference type="SAM" id="MobiDB-lite"/>
    </source>
</evidence>
<organism evidence="2 3">
    <name type="scientific">Orbilia oligospora</name>
    <name type="common">Nematode-trapping fungus</name>
    <name type="synonym">Arthrobotrys oligospora</name>
    <dbReference type="NCBI Taxonomy" id="2813651"/>
    <lineage>
        <taxon>Eukaryota</taxon>
        <taxon>Fungi</taxon>
        <taxon>Dikarya</taxon>
        <taxon>Ascomycota</taxon>
        <taxon>Pezizomycotina</taxon>
        <taxon>Orbiliomycetes</taxon>
        <taxon>Orbiliales</taxon>
        <taxon>Orbiliaceae</taxon>
        <taxon>Orbilia</taxon>
    </lineage>
</organism>
<proteinExistence type="predicted"/>
<evidence type="ECO:0000313" key="3">
    <source>
        <dbReference type="Proteomes" id="UP000479691"/>
    </source>
</evidence>
<dbReference type="AlphaFoldDB" id="A0A7C8PRJ0"/>
<dbReference type="Proteomes" id="UP000479691">
    <property type="component" value="Unassembled WGS sequence"/>
</dbReference>
<feature type="compositionally biased region" description="Acidic residues" evidence="1">
    <location>
        <begin position="22"/>
        <end position="38"/>
    </location>
</feature>
<accession>A0A7C8PRJ0</accession>
<name>A0A7C8PRJ0_ORBOL</name>
<comment type="caution">
    <text evidence="2">The sequence shown here is derived from an EMBL/GenBank/DDBJ whole genome shotgun (WGS) entry which is preliminary data.</text>
</comment>
<reference evidence="2 3" key="1">
    <citation type="submission" date="2019-06" db="EMBL/GenBank/DDBJ databases">
        <authorList>
            <person name="Palmer J.M."/>
        </authorList>
    </citation>
    <scope>NUCLEOTIDE SEQUENCE [LARGE SCALE GENOMIC DNA]</scope>
    <source>
        <strain evidence="2 3">TWF788</strain>
    </source>
</reference>
<sequence>MVYGRKRARVSGSIGRTKYEGECEDEGEDGDDDDDESQDAEKLCTGRMRCDVMGDVEPSRFESSRVELR</sequence>
<feature type="region of interest" description="Disordered" evidence="1">
    <location>
        <begin position="1"/>
        <end position="41"/>
    </location>
</feature>